<dbReference type="InterPro" id="IPR059226">
    <property type="entry name" value="Choice_anch_Q_dom"/>
</dbReference>
<gene>
    <name evidence="1" type="ORF">FAM09_19670</name>
</gene>
<keyword evidence="2" id="KW-1185">Reference proteome</keyword>
<accession>A0A4S8HQM7</accession>
<sequence>MKYLLVAILLTGVLISCKKESFITSGTASLSTSAYSDSLHFDTVFTTTGSITKFFRIYNQNNQKLRLSKVALGGGNTSLFNINVDGTPGPEVTNIEMDANDSIYVFVTVKIDPTAANLPFVVQDSILIEYNGNEKWVQLDAWGQNANFMRSRIITGNVTWTNTRPYVITGGLLVDKNATLTIEKGCRVYLHANAPFIVDGTLKVNGEKYDSTRVIFKGDRLDDPYRDFPGGWPGIYFRETSKDNTLQYANILNAYQGIIAEKPSVNSNPKVLLSECIVDNCYDAGILGIQSAIKAQNCLISNCGKNILLGYGGNYEFMQCTAASYSNSYLLHKDPVLVVTNYIKDGNTIHTANCTASFKNCIFWGENGTTEDEVVTDKQGSTTFNITFQNCLWKVKNNPGNVNASSIIANQTPLFDSINTQLRAYNFRLQGESPAINKGTSTGLTIDLDGLPRNVGAPDLGCYEKQ</sequence>
<dbReference type="OrthoDB" id="1111178at2"/>
<dbReference type="InterPro" id="IPR011050">
    <property type="entry name" value="Pectin_lyase_fold/virulence"/>
</dbReference>
<dbReference type="SUPFAM" id="SSF51126">
    <property type="entry name" value="Pectin lyase-like"/>
    <property type="match status" value="1"/>
</dbReference>
<dbReference type="NCBIfam" id="NF041518">
    <property type="entry name" value="choice_anch_Q"/>
    <property type="match status" value="1"/>
</dbReference>
<evidence type="ECO:0000313" key="1">
    <source>
        <dbReference type="EMBL" id="THU37171.1"/>
    </source>
</evidence>
<comment type="caution">
    <text evidence="1">The sequence shown here is derived from an EMBL/GenBank/DDBJ whole genome shotgun (WGS) entry which is preliminary data.</text>
</comment>
<dbReference type="EMBL" id="STFF01000005">
    <property type="protein sequence ID" value="THU37171.1"/>
    <property type="molecule type" value="Genomic_DNA"/>
</dbReference>
<dbReference type="AlphaFoldDB" id="A0A4S8HQM7"/>
<dbReference type="PROSITE" id="PS51257">
    <property type="entry name" value="PROKAR_LIPOPROTEIN"/>
    <property type="match status" value="1"/>
</dbReference>
<evidence type="ECO:0000313" key="2">
    <source>
        <dbReference type="Proteomes" id="UP000306918"/>
    </source>
</evidence>
<evidence type="ECO:0008006" key="3">
    <source>
        <dbReference type="Google" id="ProtNLM"/>
    </source>
</evidence>
<organism evidence="1 2">
    <name type="scientific">Niastella caeni</name>
    <dbReference type="NCBI Taxonomy" id="2569763"/>
    <lineage>
        <taxon>Bacteria</taxon>
        <taxon>Pseudomonadati</taxon>
        <taxon>Bacteroidota</taxon>
        <taxon>Chitinophagia</taxon>
        <taxon>Chitinophagales</taxon>
        <taxon>Chitinophagaceae</taxon>
        <taxon>Niastella</taxon>
    </lineage>
</organism>
<dbReference type="Proteomes" id="UP000306918">
    <property type="component" value="Unassembled WGS sequence"/>
</dbReference>
<name>A0A4S8HQM7_9BACT</name>
<protein>
    <recommendedName>
        <fullName evidence="3">Right-handed parallel beta-helix repeat-containing protein</fullName>
    </recommendedName>
</protein>
<reference evidence="1 2" key="1">
    <citation type="submission" date="2019-04" db="EMBL/GenBank/DDBJ databases">
        <title>Niastella caeni sp. nov., isolated from activated sludge.</title>
        <authorList>
            <person name="Sheng M."/>
        </authorList>
    </citation>
    <scope>NUCLEOTIDE SEQUENCE [LARGE SCALE GENOMIC DNA]</scope>
    <source>
        <strain evidence="1 2">HX-2-15</strain>
    </source>
</reference>
<proteinExistence type="predicted"/>
<dbReference type="RefSeq" id="WP_136578845.1">
    <property type="nucleotide sequence ID" value="NZ_STFF01000005.1"/>
</dbReference>